<name>A0A9P1BFQ5_9DINO</name>
<keyword evidence="1" id="KW-0106">Calcium</keyword>
<feature type="transmembrane region" description="Helical" evidence="2">
    <location>
        <begin position="887"/>
        <end position="908"/>
    </location>
</feature>
<protein>
    <submittedName>
        <fullName evidence="6">EF-hand domain-containing protein</fullName>
    </submittedName>
</protein>
<dbReference type="OrthoDB" id="342730at2759"/>
<proteinExistence type="predicted"/>
<dbReference type="InterPro" id="IPR002048">
    <property type="entry name" value="EF_hand_dom"/>
</dbReference>
<keyword evidence="2" id="KW-0472">Membrane</keyword>
<dbReference type="Gene3D" id="1.10.238.10">
    <property type="entry name" value="EF-hand"/>
    <property type="match status" value="1"/>
</dbReference>
<gene>
    <name evidence="4" type="ORF">C1SCF055_LOCUS268</name>
</gene>
<dbReference type="EMBL" id="CAMXCT020000001">
    <property type="protein sequence ID" value="CAL1125053.1"/>
    <property type="molecule type" value="Genomic_DNA"/>
</dbReference>
<dbReference type="PROSITE" id="PS50222">
    <property type="entry name" value="EF_HAND_2"/>
    <property type="match status" value="1"/>
</dbReference>
<reference evidence="5" key="2">
    <citation type="submission" date="2024-04" db="EMBL/GenBank/DDBJ databases">
        <authorList>
            <person name="Chen Y."/>
            <person name="Shah S."/>
            <person name="Dougan E. K."/>
            <person name="Thang M."/>
            <person name="Chan C."/>
        </authorList>
    </citation>
    <scope>NUCLEOTIDE SEQUENCE [LARGE SCALE GENOMIC DNA]</scope>
</reference>
<dbReference type="EMBL" id="CAMXCT030000001">
    <property type="protein sequence ID" value="CAL4758990.1"/>
    <property type="molecule type" value="Genomic_DNA"/>
</dbReference>
<dbReference type="InterPro" id="IPR019546">
    <property type="entry name" value="TAT_signal_bac_arc"/>
</dbReference>
<evidence type="ECO:0000313" key="6">
    <source>
        <dbReference type="EMBL" id="CAL4758990.1"/>
    </source>
</evidence>
<dbReference type="PROSITE" id="PS00018">
    <property type="entry name" value="EF_HAND_1"/>
    <property type="match status" value="1"/>
</dbReference>
<dbReference type="PANTHER" id="PTHR24104">
    <property type="entry name" value="E3 UBIQUITIN-PROTEIN LIGASE NHLRC1-RELATED"/>
    <property type="match status" value="1"/>
</dbReference>
<evidence type="ECO:0000256" key="2">
    <source>
        <dbReference type="SAM" id="Phobius"/>
    </source>
</evidence>
<dbReference type="InterPro" id="IPR011992">
    <property type="entry name" value="EF-hand-dom_pair"/>
</dbReference>
<dbReference type="GO" id="GO:0008270">
    <property type="term" value="F:zinc ion binding"/>
    <property type="evidence" value="ECO:0007669"/>
    <property type="project" value="UniProtKB-KW"/>
</dbReference>
<comment type="caution">
    <text evidence="4">The sequence shown here is derived from an EMBL/GenBank/DDBJ whole genome shotgun (WGS) entry which is preliminary data.</text>
</comment>
<dbReference type="PANTHER" id="PTHR24104:SF25">
    <property type="entry name" value="PROTEIN LIN-41"/>
    <property type="match status" value="1"/>
</dbReference>
<dbReference type="SUPFAM" id="SSF47473">
    <property type="entry name" value="EF-hand"/>
    <property type="match status" value="1"/>
</dbReference>
<sequence length="1321" mass="146675">MSIALAFAVTGKADDVPDLAVEGQPLGANVKRLVEALEYLGAPLPEEVTEKLWEAADTRDAAALQEALDPHVLFVVSINPELRVKVQRGAAKAGLQQGGFTPCVVKVLNQGTVSNRMRIVSPQSGPVYSGASLGILERQAQTELNEDENLSGDRDRFLQVEMFQSPPMTRNLSGLEVEYAIALIYSSERGKREATIGFDIGAGNQDIGFRGEVPILFDVAPAIPVRLSILDDDGSPTAARLVIRDGQGHVYPPQAKRLAPDFFFQPQIYRRDGQAVLLPPGKFTVEYSRGPEYHVDTKTLVVSSDEAGKLDLRLRRWIDPEDFGFFCGDHHIHAAGCSHYDNPTQGVQPEDMFVQVQGEGLNVGCVLTWGPCYDYQRQFFAPKAASISEPRTLLKYDLEISGFGSQALGHVCLLNLADQTYPGSEETKEKGWPTWTVPVLRWTKEQGGYTGYPHSAFDYDPPIAARHLIEKLDLDEDGVLNAAEADHELLPETFEVIDEDRNGRLSVEELTVSTDRATDRLPNVALPDMGGSGALEICVSTAEGVCDFISAMNTPRTSEWNIWYHLLNCGFPLKLSGETDFPCMSSRRVGQGRVYVQLGEVDRLEFAPWCEGLAEGRSYVSDGFAHAVEFSVNDVMPGTRDVQLSAPNKVRVQAEVAFAPETPEGVAYGNQQPLAGSRLVGDTRNLHAPRSGRRIEGGTRLVEIIMNGQVVDSKEIPADGRQHTIDLEVPVDKSSWIALRQFPQLHTNPVNVIVDVQPIRASRASALWCAEVVRLLWERRNDRIAEHERPAARASYDRAIETYEAIDWSMKYQYEPSLLSIVLTVVTAGWILHDISLHFLLDLLNPLVLLALVLALIPIVEYLFIRFLNSLHNSEDSQQAPLLKGAQWRWCVLPVTSALVLMAVLTGWPMHLRFLVSKPAFERTVAKLRHGEDIGDTPTWIGAFPVRSVMKQDDGVVYFTTGRAITVSRRDFLQTTAVATAATLGVPAVVTASKTDSQVILGEGDYKYEVVHDWPQLPDKFTWQTTHNVAVDKNGLVYVIHEGRADQPDHPSIFVFDPEGKYIRSFGNQYQGGGHGIEVREEDGEEFLYVCAYQQVKAISKLDLRGEIVWHKHAPMESGVYAEGENTNPQKVWGQDRFLPTNFAFLPDGDFFLADGYGSFYIHRYDKDGNWKSKFGGPGDGKGTFATPHGIWIDSRPGREPAVAICDRAHHTLQYLTLDGEYIETLEGYGLPANIDTYENLMLVPELHARVTILDEKNEVLARLGADVERITTEKGIRNDESQWVDGKFVHPHDACFDNEGNIFVAEWVATGRVSKLKRLG</sequence>
<evidence type="ECO:0000256" key="1">
    <source>
        <dbReference type="ARBA" id="ARBA00022837"/>
    </source>
</evidence>
<feature type="domain" description="EF-hand" evidence="3">
    <location>
        <begin position="485"/>
        <end position="520"/>
    </location>
</feature>
<accession>A0A9P1BFQ5</accession>
<keyword evidence="2" id="KW-0812">Transmembrane</keyword>
<evidence type="ECO:0000313" key="4">
    <source>
        <dbReference type="EMBL" id="CAI3971678.1"/>
    </source>
</evidence>
<evidence type="ECO:0000313" key="7">
    <source>
        <dbReference type="Proteomes" id="UP001152797"/>
    </source>
</evidence>
<reference evidence="4" key="1">
    <citation type="submission" date="2022-10" db="EMBL/GenBank/DDBJ databases">
        <authorList>
            <person name="Chen Y."/>
            <person name="Dougan E. K."/>
            <person name="Chan C."/>
            <person name="Rhodes N."/>
            <person name="Thang M."/>
        </authorList>
    </citation>
    <scope>NUCLEOTIDE SEQUENCE</scope>
</reference>
<dbReference type="InterPro" id="IPR018247">
    <property type="entry name" value="EF_Hand_1_Ca_BS"/>
</dbReference>
<evidence type="ECO:0000313" key="5">
    <source>
        <dbReference type="EMBL" id="CAL1125053.1"/>
    </source>
</evidence>
<dbReference type="Proteomes" id="UP001152797">
    <property type="component" value="Unassembled WGS sequence"/>
</dbReference>
<keyword evidence="7" id="KW-1185">Reference proteome</keyword>
<dbReference type="NCBIfam" id="TIGR01409">
    <property type="entry name" value="TAT_signal_seq"/>
    <property type="match status" value="1"/>
</dbReference>
<dbReference type="InterPro" id="IPR050952">
    <property type="entry name" value="TRIM-NHL_E3_ligases"/>
</dbReference>
<dbReference type="EMBL" id="CAMXCT010000001">
    <property type="protein sequence ID" value="CAI3971678.1"/>
    <property type="molecule type" value="Genomic_DNA"/>
</dbReference>
<feature type="transmembrane region" description="Helical" evidence="2">
    <location>
        <begin position="847"/>
        <end position="867"/>
    </location>
</feature>
<dbReference type="GO" id="GO:0005509">
    <property type="term" value="F:calcium ion binding"/>
    <property type="evidence" value="ECO:0007669"/>
    <property type="project" value="InterPro"/>
</dbReference>
<dbReference type="NCBIfam" id="NF038032">
    <property type="entry name" value="CehA_McbA_metalo"/>
    <property type="match status" value="1"/>
</dbReference>
<keyword evidence="2" id="KW-1133">Transmembrane helix</keyword>
<organism evidence="4">
    <name type="scientific">Cladocopium goreaui</name>
    <dbReference type="NCBI Taxonomy" id="2562237"/>
    <lineage>
        <taxon>Eukaryota</taxon>
        <taxon>Sar</taxon>
        <taxon>Alveolata</taxon>
        <taxon>Dinophyceae</taxon>
        <taxon>Suessiales</taxon>
        <taxon>Symbiodiniaceae</taxon>
        <taxon>Cladocopium</taxon>
    </lineage>
</organism>
<evidence type="ECO:0000259" key="3">
    <source>
        <dbReference type="PROSITE" id="PS50222"/>
    </source>
</evidence>
<dbReference type="SUPFAM" id="SSF63829">
    <property type="entry name" value="Calcium-dependent phosphotriesterase"/>
    <property type="match status" value="1"/>
</dbReference>
<dbReference type="Gene3D" id="2.120.10.30">
    <property type="entry name" value="TolB, C-terminal domain"/>
    <property type="match status" value="1"/>
</dbReference>
<dbReference type="InterPro" id="IPR011042">
    <property type="entry name" value="6-blade_b-propeller_TolB-like"/>
</dbReference>